<evidence type="ECO:0000259" key="1">
    <source>
        <dbReference type="Pfam" id="PF12996"/>
    </source>
</evidence>
<dbReference type="KEGG" id="salq:SYNTR_1974"/>
<reference evidence="4" key="1">
    <citation type="journal article" date="2019" name="Microbiology">
        <title>Complete Genome Sequence of an Uncultured Bacterium of the Candidate Phylum Bipolaricaulota.</title>
        <authorList>
            <person name="Kadnikov V.V."/>
            <person name="Mardanov A.V."/>
            <person name="Beletsky A.V."/>
            <person name="Frank Y.A."/>
            <person name="Karnachuk O.V."/>
            <person name="Ravin N.V."/>
        </authorList>
    </citation>
    <scope>NUCLEOTIDE SEQUENCE [LARGE SCALE GENOMIC DNA]</scope>
</reference>
<dbReference type="EMBL" id="CP046457">
    <property type="protein sequence ID" value="QGU00568.1"/>
    <property type="molecule type" value="Genomic_DNA"/>
</dbReference>
<dbReference type="Pfam" id="PF12996">
    <property type="entry name" value="DUF3880"/>
    <property type="match status" value="1"/>
</dbReference>
<accession>A0A6I6DNR1</accession>
<dbReference type="OrthoDB" id="7019976at2"/>
<protein>
    <submittedName>
        <fullName evidence="3">Spore protein YkvP</fullName>
    </submittedName>
</protein>
<dbReference type="InterPro" id="IPR055259">
    <property type="entry name" value="YkvP/CgeB_Glyco_trans-like"/>
</dbReference>
<sequence length="402" mass="46408">MKILFTNTAPIITRGMGPAFVDLGHEVRYVNVEHDGGAPFFRALDEFQPDYVFTDAGWGDFRGILFPLLHERKIPHIFWAIEDPVFFNHLSLPWSRESAYVFTTCIESIEDYNKHGMQAHLIPFACHPSFNKTVAPDSRFSHDITFIGNNYTEHPERIKAANYVIKPLLDKDYNIKIYGLPWWTDKSRPFYIDPRFYGGYLPSEDLSTICASVPIILGLHSVVNSLTMMSMRTFEILGCGGFYLTQWTPAIEYYFKNHHHLVWTRSAEETIELVDFYLSKPDLRAKIARQGQEEVYAKHTYLHRAQDILKAIGMPAEINVNKNINPMENQLQSQPILSRKGITIKIGSTSIVVDRKKNTYLVNKKTFEPRTKSQIVKPNIARKQIVYDSNKLRVKKGVKLKY</sequence>
<feature type="domain" description="Spore protein YkvP/CgeB glycosyl transferase-like" evidence="2">
    <location>
        <begin position="165"/>
        <end position="309"/>
    </location>
</feature>
<dbReference type="InterPro" id="IPR024542">
    <property type="entry name" value="YkvP_N"/>
</dbReference>
<evidence type="ECO:0000313" key="3">
    <source>
        <dbReference type="EMBL" id="QGU00568.1"/>
    </source>
</evidence>
<feature type="domain" description="Spore protein YkvP N-terminal" evidence="1">
    <location>
        <begin position="3"/>
        <end position="105"/>
    </location>
</feature>
<proteinExistence type="predicted"/>
<dbReference type="AlphaFoldDB" id="A0A6I6DNR1"/>
<dbReference type="RefSeq" id="WP_156204336.1">
    <property type="nucleotide sequence ID" value="NZ_CP046457.1"/>
</dbReference>
<keyword evidence="4" id="KW-1185">Reference proteome</keyword>
<evidence type="ECO:0000259" key="2">
    <source>
        <dbReference type="Pfam" id="PF13524"/>
    </source>
</evidence>
<name>A0A6I6DNR1_9FIRM</name>
<evidence type="ECO:0000313" key="4">
    <source>
        <dbReference type="Proteomes" id="UP000426444"/>
    </source>
</evidence>
<dbReference type="Pfam" id="PF13524">
    <property type="entry name" value="Glyco_trans_1_2"/>
    <property type="match status" value="1"/>
</dbReference>
<organism evidence="3 4">
    <name type="scientific">Candidatus Syntrophocurvum alkaliphilum</name>
    <dbReference type="NCBI Taxonomy" id="2293317"/>
    <lineage>
        <taxon>Bacteria</taxon>
        <taxon>Bacillati</taxon>
        <taxon>Bacillota</taxon>
        <taxon>Clostridia</taxon>
        <taxon>Eubacteriales</taxon>
        <taxon>Syntrophomonadaceae</taxon>
        <taxon>Candidatus Syntrophocurvum</taxon>
    </lineage>
</organism>
<gene>
    <name evidence="3" type="ORF">SYNTR_1974</name>
</gene>
<dbReference type="Proteomes" id="UP000426444">
    <property type="component" value="Chromosome"/>
</dbReference>